<keyword evidence="1" id="KW-0812">Transmembrane</keyword>
<sequence>MGPITSVAIFLTIWWTVLFAVLPLGVRSYHEMGIEPPPGADPGAPVNPNLKRKFFTTTWISAVLFSILWLVVKFQLVSLPDLPSTY</sequence>
<protein>
    <submittedName>
        <fullName evidence="3">DUF1467 domain-containing protein</fullName>
    </submittedName>
</protein>
<evidence type="ECO:0000313" key="4">
    <source>
        <dbReference type="Proteomes" id="UP000234483"/>
    </source>
</evidence>
<keyword evidence="5" id="KW-1185">Reference proteome</keyword>
<gene>
    <name evidence="2" type="ORF">C1707_17020</name>
    <name evidence="3" type="ORF">CFHF_10565</name>
</gene>
<dbReference type="Pfam" id="PF07330">
    <property type="entry name" value="DUF1467"/>
    <property type="match status" value="1"/>
</dbReference>
<reference evidence="3 4" key="1">
    <citation type="submission" date="2017-12" db="EMBL/GenBank/DDBJ databases">
        <title>The genome sequence of Caulobacter flavus CGMCC1 15093.</title>
        <authorList>
            <person name="Gao J."/>
            <person name="Mao X."/>
            <person name="Sun J."/>
        </authorList>
    </citation>
    <scope>NUCLEOTIDE SEQUENCE [LARGE SCALE GENOMIC DNA]</scope>
    <source>
        <strain evidence="3 4">CGMCC1 15093</strain>
    </source>
</reference>
<dbReference type="Proteomes" id="UP000234483">
    <property type="component" value="Unassembled WGS sequence"/>
</dbReference>
<keyword evidence="1" id="KW-1133">Transmembrane helix</keyword>
<evidence type="ECO:0000313" key="5">
    <source>
        <dbReference type="Proteomes" id="UP000281192"/>
    </source>
</evidence>
<dbReference type="RefSeq" id="WP_101712977.1">
    <property type="nucleotide sequence ID" value="NZ_CP026100.1"/>
</dbReference>
<evidence type="ECO:0000256" key="1">
    <source>
        <dbReference type="SAM" id="Phobius"/>
    </source>
</evidence>
<reference evidence="2 5" key="2">
    <citation type="submission" date="2018-01" db="EMBL/GenBank/DDBJ databases">
        <title>Complete genome sequence of Caulobacter flavus RHGG3.</title>
        <authorList>
            <person name="Yang E."/>
        </authorList>
    </citation>
    <scope>NUCLEOTIDE SEQUENCE [LARGE SCALE GENOMIC DNA]</scope>
    <source>
        <strain evidence="2 5">RHGG3</strain>
    </source>
</reference>
<proteinExistence type="predicted"/>
<keyword evidence="1" id="KW-0472">Membrane</keyword>
<evidence type="ECO:0000313" key="3">
    <source>
        <dbReference type="EMBL" id="PLR16920.1"/>
    </source>
</evidence>
<dbReference type="KEGG" id="cfh:C1707_17020"/>
<organism evidence="3 4">
    <name type="scientific">Caulobacter flavus</name>
    <dbReference type="NCBI Taxonomy" id="1679497"/>
    <lineage>
        <taxon>Bacteria</taxon>
        <taxon>Pseudomonadati</taxon>
        <taxon>Pseudomonadota</taxon>
        <taxon>Alphaproteobacteria</taxon>
        <taxon>Caulobacterales</taxon>
        <taxon>Caulobacteraceae</taxon>
        <taxon>Caulobacter</taxon>
    </lineage>
</organism>
<dbReference type="EMBL" id="CP026100">
    <property type="protein sequence ID" value="AYV47821.1"/>
    <property type="molecule type" value="Genomic_DNA"/>
</dbReference>
<dbReference type="Proteomes" id="UP000281192">
    <property type="component" value="Chromosome"/>
</dbReference>
<dbReference type="EMBL" id="PJRQ01000019">
    <property type="protein sequence ID" value="PLR16920.1"/>
    <property type="molecule type" value="Genomic_DNA"/>
</dbReference>
<evidence type="ECO:0000313" key="2">
    <source>
        <dbReference type="EMBL" id="AYV47821.1"/>
    </source>
</evidence>
<dbReference type="AlphaFoldDB" id="A0A2N5CUH5"/>
<feature type="transmembrane region" description="Helical" evidence="1">
    <location>
        <begin position="6"/>
        <end position="26"/>
    </location>
</feature>
<dbReference type="OrthoDB" id="9804637at2"/>
<dbReference type="InterPro" id="IPR009935">
    <property type="entry name" value="DUF1467"/>
</dbReference>
<feature type="transmembrane region" description="Helical" evidence="1">
    <location>
        <begin position="54"/>
        <end position="72"/>
    </location>
</feature>
<accession>A0A2N5CUH5</accession>
<name>A0A2N5CUH5_9CAUL</name>